<evidence type="ECO:0000256" key="3">
    <source>
        <dbReference type="ARBA" id="ARBA00022989"/>
    </source>
</evidence>
<feature type="transmembrane region" description="Helical" evidence="6">
    <location>
        <begin position="47"/>
        <end position="76"/>
    </location>
</feature>
<dbReference type="InterPro" id="IPR010817">
    <property type="entry name" value="HemY_N"/>
</dbReference>
<proteinExistence type="predicted"/>
<dbReference type="InterPro" id="IPR016982">
    <property type="entry name" value="Mms48"/>
</dbReference>
<keyword evidence="2 6" id="KW-0812">Transmembrane</keyword>
<feature type="domain" description="HemY N-terminal" evidence="7">
    <location>
        <begin position="32"/>
        <end position="143"/>
    </location>
</feature>
<dbReference type="KEGG" id="cmag:CBW24_01740"/>
<dbReference type="Proteomes" id="UP000219050">
    <property type="component" value="Chromosome"/>
</dbReference>
<name>A0A291LVW2_9RHOB</name>
<organism evidence="8 9">
    <name type="scientific">Pacificitalea manganoxidans</name>
    <dbReference type="NCBI Taxonomy" id="1411902"/>
    <lineage>
        <taxon>Bacteria</taxon>
        <taxon>Pseudomonadati</taxon>
        <taxon>Pseudomonadota</taxon>
        <taxon>Alphaproteobacteria</taxon>
        <taxon>Rhodobacterales</taxon>
        <taxon>Paracoccaceae</taxon>
        <taxon>Pacificitalea</taxon>
    </lineage>
</organism>
<dbReference type="OrthoDB" id="9798343at2"/>
<keyword evidence="3 6" id="KW-1133">Transmembrane helix</keyword>
<dbReference type="GO" id="GO:0016020">
    <property type="term" value="C:membrane"/>
    <property type="evidence" value="ECO:0007669"/>
    <property type="project" value="UniProtKB-SubCell"/>
</dbReference>
<evidence type="ECO:0000259" key="7">
    <source>
        <dbReference type="Pfam" id="PF07219"/>
    </source>
</evidence>
<accession>A0A291LVW2</accession>
<keyword evidence="9" id="KW-1185">Reference proteome</keyword>
<dbReference type="RefSeq" id="WP_097372482.1">
    <property type="nucleotide sequence ID" value="NZ_CP021404.1"/>
</dbReference>
<keyword evidence="4 6" id="KW-0472">Membrane</keyword>
<evidence type="ECO:0000256" key="5">
    <source>
        <dbReference type="SAM" id="MobiDB-lite"/>
    </source>
</evidence>
<reference evidence="8 9" key="1">
    <citation type="submission" date="2017-05" db="EMBL/GenBank/DDBJ databases">
        <title>Comparative genomic and metabolic analysis of manganese-oxidizing mechanisms in Celeribater manganoxidans DY25T: its adaption to the environment of polymetallic nodule.</title>
        <authorList>
            <person name="Wang X."/>
        </authorList>
    </citation>
    <scope>NUCLEOTIDE SEQUENCE [LARGE SCALE GENOMIC DNA]</scope>
    <source>
        <strain evidence="8 9">DY25</strain>
    </source>
</reference>
<dbReference type="Gene3D" id="1.25.40.10">
    <property type="entry name" value="Tetratricopeptide repeat domain"/>
    <property type="match status" value="1"/>
</dbReference>
<gene>
    <name evidence="8" type="ORF">CBW24_01740</name>
</gene>
<feature type="compositionally biased region" description="Low complexity" evidence="5">
    <location>
        <begin position="477"/>
        <end position="489"/>
    </location>
</feature>
<dbReference type="SUPFAM" id="SSF48452">
    <property type="entry name" value="TPR-like"/>
    <property type="match status" value="1"/>
</dbReference>
<evidence type="ECO:0000313" key="8">
    <source>
        <dbReference type="EMBL" id="ATI40849.1"/>
    </source>
</evidence>
<dbReference type="EMBL" id="CP021404">
    <property type="protein sequence ID" value="ATI40849.1"/>
    <property type="molecule type" value="Genomic_DNA"/>
</dbReference>
<protein>
    <submittedName>
        <fullName evidence="8">Heme biosynthesis protein HemY</fullName>
    </submittedName>
</protein>
<evidence type="ECO:0000256" key="6">
    <source>
        <dbReference type="SAM" id="Phobius"/>
    </source>
</evidence>
<evidence type="ECO:0000256" key="4">
    <source>
        <dbReference type="ARBA" id="ARBA00023136"/>
    </source>
</evidence>
<evidence type="ECO:0000256" key="2">
    <source>
        <dbReference type="ARBA" id="ARBA00022692"/>
    </source>
</evidence>
<feature type="region of interest" description="Disordered" evidence="5">
    <location>
        <begin position="477"/>
        <end position="525"/>
    </location>
</feature>
<evidence type="ECO:0000313" key="9">
    <source>
        <dbReference type="Proteomes" id="UP000219050"/>
    </source>
</evidence>
<dbReference type="PIRSF" id="PIRSF031802">
    <property type="entry name" value="UCP031802"/>
    <property type="match status" value="1"/>
</dbReference>
<comment type="subcellular location">
    <subcellularLocation>
        <location evidence="1">Membrane</location>
    </subcellularLocation>
</comment>
<evidence type="ECO:0000256" key="1">
    <source>
        <dbReference type="ARBA" id="ARBA00004370"/>
    </source>
</evidence>
<sequence length="525" mass="56324">MLWSLIKILFFVALIAALTLGAGYLMETGAGIRIALAGTEYNLGPVQAVIGALVLMLGLWLVLKLAGLLVAVVRFINGDNTALSRHFDRSRERKGLQALSDALMALASGEGQQALAKARRADKYLDRPQLTHLVIAQAAEQTGDRQLAEDTYKTLLTHDGTRFVGIRGILQQKLAAGETDTALKLAEKAFALKPKHAETQDTLLKLQAEKHDWTGARRTLAAKLKHGALPRDVHRRRDAVLALSEAKDVLAEGNSIEAREAAIEANRLSPDLIPASVLAAEGYIRDGKPRYATRVLKKTWEAQPHPDLAAAFAAIEPDESPQARLKRFNTLTRLRGDHPETRMLQAELLIAAEDFPAARRALGDLVETDPTARVLTIMAAIERGEGSDDAVVRGWLTRALTASRGPQWVCDNCANIESHWQPVCSNCHSFDTLAWKEPTHAELAMPTGTAMLPLIVGRKDTGPAADLTVVDDAALSDGDTVDVAASPESADPDAPRAEAAPDLTGTPPVAPGESPVNGAAPKTPA</sequence>
<dbReference type="AlphaFoldDB" id="A0A291LVW2"/>
<dbReference type="InterPro" id="IPR011990">
    <property type="entry name" value="TPR-like_helical_dom_sf"/>
</dbReference>
<dbReference type="Pfam" id="PF07219">
    <property type="entry name" value="HemY_N"/>
    <property type="match status" value="1"/>
</dbReference>